<evidence type="ECO:0000256" key="7">
    <source>
        <dbReference type="ARBA" id="ARBA00023242"/>
    </source>
</evidence>
<dbReference type="SUPFAM" id="SSF47912">
    <property type="entry name" value="Wiscott-Aldrich syndrome protein, WASP, C-terminal domain"/>
    <property type="match status" value="1"/>
</dbReference>
<keyword evidence="5" id="KW-0677">Repeat</keyword>
<evidence type="ECO:0000259" key="11">
    <source>
        <dbReference type="PROSITE" id="PS51082"/>
    </source>
</evidence>
<dbReference type="GO" id="GO:0005634">
    <property type="term" value="C:nucleus"/>
    <property type="evidence" value="ECO:0007669"/>
    <property type="project" value="UniProtKB-SubCell"/>
</dbReference>
<dbReference type="InterPro" id="IPR003124">
    <property type="entry name" value="WH2_dom"/>
</dbReference>
<reference evidence="12" key="1">
    <citation type="submission" date="2006-09" db="EMBL/GenBank/DDBJ databases">
        <title>Ras-like small GTPases form a large family of proteins in the marine sponge Suberites domuncula.</title>
        <authorList>
            <person name="Cetkovic H."/>
            <person name="Mueller W.E.G."/>
            <person name="Gamulin V."/>
        </authorList>
    </citation>
    <scope>NUCLEOTIDE SEQUENCE</scope>
</reference>
<feature type="compositionally biased region" description="Pro residues" evidence="8">
    <location>
        <begin position="283"/>
        <end position="301"/>
    </location>
</feature>
<dbReference type="InterPro" id="IPR033927">
    <property type="entry name" value="WASPfam_EVH1"/>
</dbReference>
<evidence type="ECO:0000256" key="2">
    <source>
        <dbReference type="ARBA" id="ARBA00004245"/>
    </source>
</evidence>
<keyword evidence="7" id="KW-0539">Nucleus</keyword>
<proteinExistence type="evidence at transcript level"/>
<dbReference type="CDD" id="cd22070">
    <property type="entry name" value="WH2_Pan1-like"/>
    <property type="match status" value="1"/>
</dbReference>
<dbReference type="Pfam" id="PF00786">
    <property type="entry name" value="PBD"/>
    <property type="match status" value="1"/>
</dbReference>
<feature type="compositionally biased region" description="Gly residues" evidence="8">
    <location>
        <begin position="393"/>
        <end position="403"/>
    </location>
</feature>
<dbReference type="InterPro" id="IPR036936">
    <property type="entry name" value="CRIB_dom_sf"/>
</dbReference>
<protein>
    <submittedName>
        <fullName evidence="12">Wiskott-Aldrich syndrome protein</fullName>
    </submittedName>
</protein>
<dbReference type="CDD" id="cd01205">
    <property type="entry name" value="EVH1_WASP-like"/>
    <property type="match status" value="1"/>
</dbReference>
<dbReference type="InterPro" id="IPR011026">
    <property type="entry name" value="WAS_C"/>
</dbReference>
<evidence type="ECO:0000256" key="4">
    <source>
        <dbReference type="ARBA" id="ARBA00022553"/>
    </source>
</evidence>
<evidence type="ECO:0000313" key="12">
    <source>
        <dbReference type="EMBL" id="ABL85461.1"/>
    </source>
</evidence>
<dbReference type="GO" id="GO:0003779">
    <property type="term" value="F:actin binding"/>
    <property type="evidence" value="ECO:0007669"/>
    <property type="project" value="InterPro"/>
</dbReference>
<dbReference type="SMART" id="SM00246">
    <property type="entry name" value="WH2"/>
    <property type="match status" value="1"/>
</dbReference>
<evidence type="ECO:0000256" key="5">
    <source>
        <dbReference type="ARBA" id="ARBA00022737"/>
    </source>
</evidence>
<dbReference type="GO" id="GO:0005856">
    <property type="term" value="C:cytoskeleton"/>
    <property type="evidence" value="ECO:0007669"/>
    <property type="project" value="UniProtKB-SubCell"/>
</dbReference>
<dbReference type="Pfam" id="PF00568">
    <property type="entry name" value="WH1"/>
    <property type="match status" value="1"/>
</dbReference>
<keyword evidence="6" id="KW-0206">Cytoskeleton</keyword>
<comment type="subcellular location">
    <subcellularLocation>
        <location evidence="2">Cytoplasm</location>
        <location evidence="2">Cytoskeleton</location>
    </subcellularLocation>
    <subcellularLocation>
        <location evidence="1">Nucleus</location>
    </subcellularLocation>
</comment>
<dbReference type="SMART" id="SM00461">
    <property type="entry name" value="WH1"/>
    <property type="match status" value="1"/>
</dbReference>
<keyword evidence="4" id="KW-0597">Phosphoprotein</keyword>
<dbReference type="Gene3D" id="2.30.29.30">
    <property type="entry name" value="Pleckstrin-homology domain (PH domain)/Phosphotyrosine-binding domain (PTB)"/>
    <property type="match status" value="1"/>
</dbReference>
<dbReference type="PROSITE" id="PS51082">
    <property type="entry name" value="WH2"/>
    <property type="match status" value="1"/>
</dbReference>
<evidence type="ECO:0000256" key="3">
    <source>
        <dbReference type="ARBA" id="ARBA00022490"/>
    </source>
</evidence>
<sequence length="410" mass="43143">MANYTNATSSLLTDEENETVSTIVGHRKQSKATAVVQMFHAHPDRSQWTKFKTGVLCFVKDNNKKSYYIRLIDLSSKATVYEQEVYNQFTYKKDRPFFHSFPGDKFMVGLNFSNESEASLFYQAVNAKLLERSGKRGGTIKRSEGPVLIDKPSTTVSSGGGDPFAGGNKVKPKRPKGKGKLLKSAIGAPQDFRHLSHVGFDPSTGAFDSSNIDPQWRKLLDTVGVTNEQLKDENTATFIYDFVEKHGGIQEANRQLEEANKKQRGPPPPPNRGNTSRGGGRGHPPPPPRGGPGRGGPPPPSNSRGGSAPAPPPPPPVGVPAPPPPPPVGGTGPPKPPSAAGGPPPPPSRDKPSSSLPAPPAGGGRGDLLASIRAGKSLKKVDEADSRPAPGETSGGEGGGLDGMAGALAK</sequence>
<organism evidence="12">
    <name type="scientific">Suberites domuncula</name>
    <name type="common">Sponge</name>
    <dbReference type="NCBI Taxonomy" id="55567"/>
    <lineage>
        <taxon>Eukaryota</taxon>
        <taxon>Metazoa</taxon>
        <taxon>Porifera</taxon>
        <taxon>Demospongiae</taxon>
        <taxon>Heteroscleromorpha</taxon>
        <taxon>Suberitida</taxon>
        <taxon>Suberitidae</taxon>
        <taxon>Suberites</taxon>
    </lineage>
</organism>
<feature type="compositionally biased region" description="Basic residues" evidence="8">
    <location>
        <begin position="170"/>
        <end position="179"/>
    </location>
</feature>
<feature type="domain" description="CRIB" evidence="9">
    <location>
        <begin position="186"/>
        <end position="199"/>
    </location>
</feature>
<dbReference type="InterPro" id="IPR000095">
    <property type="entry name" value="CRIB_dom"/>
</dbReference>
<keyword evidence="3" id="KW-0963">Cytoplasm</keyword>
<accession>A3QX14</accession>
<dbReference type="SUPFAM" id="SSF50729">
    <property type="entry name" value="PH domain-like"/>
    <property type="match status" value="1"/>
</dbReference>
<evidence type="ECO:0000256" key="6">
    <source>
        <dbReference type="ARBA" id="ARBA00023212"/>
    </source>
</evidence>
<evidence type="ECO:0000256" key="1">
    <source>
        <dbReference type="ARBA" id="ARBA00004123"/>
    </source>
</evidence>
<dbReference type="InterPro" id="IPR011993">
    <property type="entry name" value="PH-like_dom_sf"/>
</dbReference>
<gene>
    <name evidence="12" type="primary">WASPSD</name>
</gene>
<dbReference type="Gene3D" id="3.90.810.10">
    <property type="entry name" value="CRIB domain"/>
    <property type="match status" value="1"/>
</dbReference>
<dbReference type="SMART" id="SM00285">
    <property type="entry name" value="PBD"/>
    <property type="match status" value="1"/>
</dbReference>
<feature type="non-terminal residue" evidence="12">
    <location>
        <position position="410"/>
    </location>
</feature>
<dbReference type="FunFam" id="2.30.29.30:FF:000130">
    <property type="entry name" value="neural Wiskott-Aldrich syndrome protein"/>
    <property type="match status" value="1"/>
</dbReference>
<evidence type="ECO:0000259" key="10">
    <source>
        <dbReference type="PROSITE" id="PS50229"/>
    </source>
</evidence>
<dbReference type="EMBL" id="DQ985464">
    <property type="protein sequence ID" value="ABL85461.1"/>
    <property type="molecule type" value="mRNA"/>
</dbReference>
<dbReference type="GO" id="GO:0007015">
    <property type="term" value="P:actin filament organization"/>
    <property type="evidence" value="ECO:0007669"/>
    <property type="project" value="InterPro"/>
</dbReference>
<dbReference type="Pfam" id="PF02205">
    <property type="entry name" value="WH2"/>
    <property type="match status" value="1"/>
</dbReference>
<feature type="domain" description="WH1" evidence="10">
    <location>
        <begin position="23"/>
        <end position="132"/>
    </location>
</feature>
<dbReference type="InterPro" id="IPR000697">
    <property type="entry name" value="WH1/EVH1_dom"/>
</dbReference>
<dbReference type="PROSITE" id="PS50229">
    <property type="entry name" value="WH1"/>
    <property type="match status" value="1"/>
</dbReference>
<feature type="region of interest" description="Disordered" evidence="8">
    <location>
        <begin position="257"/>
        <end position="410"/>
    </location>
</feature>
<evidence type="ECO:0000256" key="8">
    <source>
        <dbReference type="SAM" id="MobiDB-lite"/>
    </source>
</evidence>
<dbReference type="PROSITE" id="PS50108">
    <property type="entry name" value="CRIB"/>
    <property type="match status" value="1"/>
</dbReference>
<feature type="region of interest" description="Disordered" evidence="8">
    <location>
        <begin position="141"/>
        <end position="179"/>
    </location>
</feature>
<dbReference type="PANTHER" id="PTHR11202">
    <property type="entry name" value="SPROUTY-RELATED, EVH1 DOMAIN-CONTAINING PROTEIN FAMILY MEMBER"/>
    <property type="match status" value="1"/>
</dbReference>
<name>A3QX14_SUBDO</name>
<dbReference type="AlphaFoldDB" id="A3QX14"/>
<evidence type="ECO:0000259" key="9">
    <source>
        <dbReference type="PROSITE" id="PS50108"/>
    </source>
</evidence>
<feature type="domain" description="WH2" evidence="11">
    <location>
        <begin position="364"/>
        <end position="381"/>
    </location>
</feature>
<dbReference type="PANTHER" id="PTHR11202:SF36">
    <property type="entry name" value="ACTIN NUCLEATION-PROMOTING FACTOR WASL"/>
    <property type="match status" value="1"/>
</dbReference>
<feature type="compositionally biased region" description="Pro residues" evidence="8">
    <location>
        <begin position="309"/>
        <end position="347"/>
    </location>
</feature>
<dbReference type="CDD" id="cd00132">
    <property type="entry name" value="CRIB"/>
    <property type="match status" value="1"/>
</dbReference>